<keyword evidence="2" id="KW-1185">Reference proteome</keyword>
<dbReference type="EMBL" id="BDGG01000004">
    <property type="protein sequence ID" value="GAU98037.1"/>
    <property type="molecule type" value="Genomic_DNA"/>
</dbReference>
<dbReference type="Proteomes" id="UP000186922">
    <property type="component" value="Unassembled WGS sequence"/>
</dbReference>
<reference evidence="1 2" key="1">
    <citation type="journal article" date="2016" name="Nat. Commun.">
        <title>Extremotolerant tardigrade genome and improved radiotolerance of human cultured cells by tardigrade-unique protein.</title>
        <authorList>
            <person name="Hashimoto T."/>
            <person name="Horikawa D.D."/>
            <person name="Saito Y."/>
            <person name="Kuwahara H."/>
            <person name="Kozuka-Hata H."/>
            <person name="Shin-I T."/>
            <person name="Minakuchi Y."/>
            <person name="Ohishi K."/>
            <person name="Motoyama A."/>
            <person name="Aizu T."/>
            <person name="Enomoto A."/>
            <person name="Kondo K."/>
            <person name="Tanaka S."/>
            <person name="Hara Y."/>
            <person name="Koshikawa S."/>
            <person name="Sagara H."/>
            <person name="Miura T."/>
            <person name="Yokobori S."/>
            <person name="Miyagawa K."/>
            <person name="Suzuki Y."/>
            <person name="Kubo T."/>
            <person name="Oyama M."/>
            <person name="Kohara Y."/>
            <person name="Fujiyama A."/>
            <person name="Arakawa K."/>
            <person name="Katayama T."/>
            <person name="Toyoda A."/>
            <person name="Kunieda T."/>
        </authorList>
    </citation>
    <scope>NUCLEOTIDE SEQUENCE [LARGE SCALE GENOMIC DNA]</scope>
    <source>
        <strain evidence="1 2">YOKOZUNA-1</strain>
    </source>
</reference>
<name>A0A1D1VE66_RAMVA</name>
<evidence type="ECO:0000313" key="2">
    <source>
        <dbReference type="Proteomes" id="UP000186922"/>
    </source>
</evidence>
<evidence type="ECO:0008006" key="3">
    <source>
        <dbReference type="Google" id="ProtNLM"/>
    </source>
</evidence>
<proteinExistence type="predicted"/>
<protein>
    <recommendedName>
        <fullName evidence="3">HTH CENPB-type domain-containing protein</fullName>
    </recommendedName>
</protein>
<evidence type="ECO:0000313" key="1">
    <source>
        <dbReference type="EMBL" id="GAU98037.1"/>
    </source>
</evidence>
<sequence>MDIQRWALTTNRDLGLAGFTAYSWWVAKFERYYDICGRKSTKFVTGKYLKEEPEMKKSADEFLL</sequence>
<gene>
    <name evidence="1" type="primary">RvY_09240-1</name>
    <name evidence="1" type="synonym">RvY_09240.1</name>
    <name evidence="1" type="ORF">RvY_09240</name>
</gene>
<accession>A0A1D1VE66</accession>
<organism evidence="1 2">
    <name type="scientific">Ramazzottius varieornatus</name>
    <name type="common">Water bear</name>
    <name type="synonym">Tardigrade</name>
    <dbReference type="NCBI Taxonomy" id="947166"/>
    <lineage>
        <taxon>Eukaryota</taxon>
        <taxon>Metazoa</taxon>
        <taxon>Ecdysozoa</taxon>
        <taxon>Tardigrada</taxon>
        <taxon>Eutardigrada</taxon>
        <taxon>Parachela</taxon>
        <taxon>Hypsibioidea</taxon>
        <taxon>Ramazzottiidae</taxon>
        <taxon>Ramazzottius</taxon>
    </lineage>
</organism>
<dbReference type="AlphaFoldDB" id="A0A1D1VE66"/>
<comment type="caution">
    <text evidence="1">The sequence shown here is derived from an EMBL/GenBank/DDBJ whole genome shotgun (WGS) entry which is preliminary data.</text>
</comment>